<sequence length="411" mass="45387">MTNTFMEVDMADIKPISDNEIIENKNEIVKTSEDLLLEVRNESIPKDKAITMPIAELSTLGAGVSSLIPAFNTVTQTTTMNVAGLYKLANASVGDTLKIAKNGNFWGAFKTAEGGSKFAQLAAADPISATSSMAMKANPAMLMMSVALFSIEKELGTISETTKKILSYMEIEKESKIEGDLETLNGIISKYKHNWDNDLFIASNHKMVCDIQRTARENMISFQKSVDEVLNTKKLVVAKGQVNDALNNLQKKFQYYRLSLYTFGLASMTEIMLSGNFKEENISASVTEIRKNSDQYRELFSKCSVFLEKLSNGSIEVNLLKGIGTAGNAVGKFIGSIPKIKDGQVDEFLQEKGGKLRNTATDISKETIESFSKVSDPNTGIFMRKMAEMIQIYDKTTEICFDKDNIYLIAG</sequence>
<accession>E0RWT6</accession>
<reference evidence="1 2" key="1">
    <citation type="journal article" date="2010" name="PLoS ONE">
        <title>The glycobiome of the rumen bacterium Butyrivibrio proteoclasticus B316(T) highlights adaptation to a polysaccharide-rich environment.</title>
        <authorList>
            <person name="Kelly W.J."/>
            <person name="Leahy S.C."/>
            <person name="Altermann E."/>
            <person name="Yeoman C.J."/>
            <person name="Dunne J.C."/>
            <person name="Kong Z."/>
            <person name="Pacheco D.M."/>
            <person name="Li D."/>
            <person name="Noel S.J."/>
            <person name="Moon C.D."/>
            <person name="Cookson A.L."/>
            <person name="Attwood G.T."/>
        </authorList>
    </citation>
    <scope>NUCLEOTIDE SEQUENCE [LARGE SCALE GENOMIC DNA]</scope>
    <source>
        <strain evidence="2">ATCC 51982 / DSM 14932 / B316</strain>
    </source>
</reference>
<gene>
    <name evidence="1" type="ordered locus">bpr_I1878</name>
</gene>
<proteinExistence type="predicted"/>
<organism evidence="1 2">
    <name type="scientific">Butyrivibrio proteoclasticus (strain ATCC 51982 / DSM 14932 / B316)</name>
    <name type="common">Clostridium proteoclasticum</name>
    <dbReference type="NCBI Taxonomy" id="515622"/>
    <lineage>
        <taxon>Bacteria</taxon>
        <taxon>Bacillati</taxon>
        <taxon>Bacillota</taxon>
        <taxon>Clostridia</taxon>
        <taxon>Lachnospirales</taxon>
        <taxon>Lachnospiraceae</taxon>
        <taxon>Butyrivibrio</taxon>
    </lineage>
</organism>
<dbReference type="KEGG" id="bpb:bpr_I1878"/>
<dbReference type="eggNOG" id="ENOG502Z7RI">
    <property type="taxonomic scope" value="Bacteria"/>
</dbReference>
<dbReference type="Proteomes" id="UP000001299">
    <property type="component" value="Chromosome 1"/>
</dbReference>
<dbReference type="STRING" id="515622.bpr_I1878"/>
<dbReference type="AlphaFoldDB" id="E0RWT6"/>
<protein>
    <submittedName>
        <fullName evidence="1">Uncharacterized protein</fullName>
    </submittedName>
</protein>
<evidence type="ECO:0000313" key="2">
    <source>
        <dbReference type="Proteomes" id="UP000001299"/>
    </source>
</evidence>
<name>E0RWT6_BUTPB</name>
<keyword evidence="2" id="KW-1185">Reference proteome</keyword>
<evidence type="ECO:0000313" key="1">
    <source>
        <dbReference type="EMBL" id="ADL34612.1"/>
    </source>
</evidence>
<dbReference type="HOGENOM" id="CLU_057330_0_0_9"/>
<dbReference type="EMBL" id="CP001810">
    <property type="protein sequence ID" value="ADL34612.1"/>
    <property type="molecule type" value="Genomic_DNA"/>
</dbReference>